<dbReference type="Gene3D" id="3.30.160.60">
    <property type="entry name" value="Classic Zinc Finger"/>
    <property type="match status" value="2"/>
</dbReference>
<keyword evidence="4 7" id="KW-0863">Zinc-finger</keyword>
<evidence type="ECO:0000256" key="3">
    <source>
        <dbReference type="ARBA" id="ARBA00022737"/>
    </source>
</evidence>
<comment type="caution">
    <text evidence="11">The sequence shown here is derived from an EMBL/GenBank/DDBJ whole genome shotgun (WGS) entry which is preliminary data.</text>
</comment>
<feature type="region of interest" description="Disordered" evidence="8">
    <location>
        <begin position="96"/>
        <end position="132"/>
    </location>
</feature>
<organism evidence="11 13">
    <name type="scientific">Claviceps arundinis</name>
    <dbReference type="NCBI Taxonomy" id="1623583"/>
    <lineage>
        <taxon>Eukaryota</taxon>
        <taxon>Fungi</taxon>
        <taxon>Dikarya</taxon>
        <taxon>Ascomycota</taxon>
        <taxon>Pezizomycotina</taxon>
        <taxon>Sordariomycetes</taxon>
        <taxon>Hypocreomycetidae</taxon>
        <taxon>Hypocreales</taxon>
        <taxon>Clavicipitaceae</taxon>
        <taxon>Claviceps</taxon>
    </lineage>
</organism>
<reference evidence="11 12" key="1">
    <citation type="journal article" date="2020" name="bioRxiv">
        <title>Whole genome comparisons of ergot fungi reveals the divergence and evolution of species within the genus Claviceps are the result of varying mechanisms driving genome evolution and host range expansion.</title>
        <authorList>
            <person name="Wyka S.A."/>
            <person name="Mondo S.J."/>
            <person name="Liu M."/>
            <person name="Dettman J."/>
            <person name="Nalam V."/>
            <person name="Broders K.D."/>
        </authorList>
    </citation>
    <scope>NUCLEOTIDE SEQUENCE</scope>
    <source>
        <strain evidence="11">CCC 1102</strain>
        <strain evidence="10 12">LM583</strain>
    </source>
</reference>
<dbReference type="Pfam" id="PF00096">
    <property type="entry name" value="zf-C2H2"/>
    <property type="match status" value="2"/>
</dbReference>
<dbReference type="InterPro" id="IPR051059">
    <property type="entry name" value="VerF-like"/>
</dbReference>
<dbReference type="PROSITE" id="PS50157">
    <property type="entry name" value="ZINC_FINGER_C2H2_2"/>
    <property type="match status" value="2"/>
</dbReference>
<dbReference type="GO" id="GO:0000978">
    <property type="term" value="F:RNA polymerase II cis-regulatory region sequence-specific DNA binding"/>
    <property type="evidence" value="ECO:0007669"/>
    <property type="project" value="InterPro"/>
</dbReference>
<keyword evidence="5" id="KW-0862">Zinc</keyword>
<evidence type="ECO:0000256" key="8">
    <source>
        <dbReference type="SAM" id="MobiDB-lite"/>
    </source>
</evidence>
<feature type="domain" description="C2H2-type" evidence="9">
    <location>
        <begin position="77"/>
        <end position="105"/>
    </location>
</feature>
<keyword evidence="6" id="KW-0539">Nucleus</keyword>
<dbReference type="GO" id="GO:0008270">
    <property type="term" value="F:zinc ion binding"/>
    <property type="evidence" value="ECO:0007669"/>
    <property type="project" value="UniProtKB-KW"/>
</dbReference>
<gene>
    <name evidence="11" type="ORF">E4U56_007629</name>
    <name evidence="10" type="ORF">E4U57_005091</name>
</gene>
<dbReference type="AlphaFoldDB" id="A0A9P7MTN5"/>
<dbReference type="SMART" id="SM00355">
    <property type="entry name" value="ZnF_C2H2"/>
    <property type="match status" value="2"/>
</dbReference>
<evidence type="ECO:0000256" key="2">
    <source>
        <dbReference type="ARBA" id="ARBA00022723"/>
    </source>
</evidence>
<dbReference type="FunFam" id="3.30.160.60:FF:000343">
    <property type="entry name" value="C2H2 transcription factor (AmdX)"/>
    <property type="match status" value="1"/>
</dbReference>
<evidence type="ECO:0000256" key="7">
    <source>
        <dbReference type="PROSITE-ProRule" id="PRU00042"/>
    </source>
</evidence>
<dbReference type="FunFam" id="3.30.160.60:FF:000576">
    <property type="entry name" value="C2H2 transcription factor (AmdX)"/>
    <property type="match status" value="1"/>
</dbReference>
<evidence type="ECO:0000256" key="6">
    <source>
        <dbReference type="ARBA" id="ARBA00023242"/>
    </source>
</evidence>
<dbReference type="PANTHER" id="PTHR40626:SF13">
    <property type="entry name" value="RESPIRATION FACTOR 2-RELATED"/>
    <property type="match status" value="1"/>
</dbReference>
<dbReference type="OrthoDB" id="6077919at2759"/>
<evidence type="ECO:0000313" key="12">
    <source>
        <dbReference type="Proteomes" id="UP000742024"/>
    </source>
</evidence>
<dbReference type="EMBL" id="SRPR01000396">
    <property type="protein sequence ID" value="KAG5953758.1"/>
    <property type="molecule type" value="Genomic_DNA"/>
</dbReference>
<dbReference type="EMBL" id="SRPS01000076">
    <property type="protein sequence ID" value="KAG5970504.1"/>
    <property type="molecule type" value="Genomic_DNA"/>
</dbReference>
<protein>
    <recommendedName>
        <fullName evidence="9">C2H2-type domain-containing protein</fullName>
    </recommendedName>
</protein>
<evidence type="ECO:0000256" key="4">
    <source>
        <dbReference type="ARBA" id="ARBA00022771"/>
    </source>
</evidence>
<dbReference type="PANTHER" id="PTHR40626">
    <property type="entry name" value="MIP31509P"/>
    <property type="match status" value="1"/>
</dbReference>
<comment type="subcellular location">
    <subcellularLocation>
        <location evidence="1">Nucleus</location>
    </subcellularLocation>
</comment>
<dbReference type="Proteomes" id="UP000742024">
    <property type="component" value="Unassembled WGS sequence"/>
</dbReference>
<keyword evidence="3" id="KW-0677">Repeat</keyword>
<feature type="compositionally biased region" description="Low complexity" evidence="8">
    <location>
        <begin position="1"/>
        <end position="16"/>
    </location>
</feature>
<evidence type="ECO:0000256" key="1">
    <source>
        <dbReference type="ARBA" id="ARBA00004123"/>
    </source>
</evidence>
<keyword evidence="12" id="KW-1185">Reference proteome</keyword>
<evidence type="ECO:0000259" key="9">
    <source>
        <dbReference type="PROSITE" id="PS50157"/>
    </source>
</evidence>
<evidence type="ECO:0000256" key="5">
    <source>
        <dbReference type="ARBA" id="ARBA00022833"/>
    </source>
</evidence>
<name>A0A9P7MTN5_9HYPO</name>
<feature type="domain" description="C2H2-type" evidence="9">
    <location>
        <begin position="49"/>
        <end position="76"/>
    </location>
</feature>
<keyword evidence="2" id="KW-0479">Metal-binding</keyword>
<evidence type="ECO:0000313" key="13">
    <source>
        <dbReference type="Proteomes" id="UP000784919"/>
    </source>
</evidence>
<dbReference type="PROSITE" id="PS00028">
    <property type="entry name" value="ZINC_FINGER_C2H2_1"/>
    <property type="match status" value="2"/>
</dbReference>
<proteinExistence type="predicted"/>
<dbReference type="InterPro" id="IPR013087">
    <property type="entry name" value="Znf_C2H2_type"/>
</dbReference>
<evidence type="ECO:0000313" key="11">
    <source>
        <dbReference type="EMBL" id="KAG5970504.1"/>
    </source>
</evidence>
<evidence type="ECO:0000313" key="10">
    <source>
        <dbReference type="EMBL" id="KAG5953758.1"/>
    </source>
</evidence>
<accession>A0A9P7MTN5</accession>
<dbReference type="GO" id="GO:0000785">
    <property type="term" value="C:chromatin"/>
    <property type="evidence" value="ECO:0007669"/>
    <property type="project" value="TreeGrafter"/>
</dbReference>
<sequence>MSNASSASTAVSSSNAPIVADDSASTITVNTKAPAASFPPPKTDKPRPHVCATCQRSFARLEHLKRHERSHTKEKPFECPECARCFARRDLLLRHQQKLHQSSTPSSRTRNRRESASGATPTQNRRKSSVAGVSAIASNAPAAPMRPRANTISHVDGAAIQMMAASANTSSVGRGALGHSRHPSLIGLPMHNLDHVFGGMAANLGQRGLQHGLPKLATSPMGNNDFNVSGLRTAPPMAIFPEFDYDGLFYGQGSTINPNALHYNDSPQSLALDQTSPYGHSFPDLTSIHHFDDGLEWMSGFEHQMTFGTSENMMDGSSPSAISTTSQSGISDVMVDGSNHRTPAETNSMWQPSAMGPPQMPNPFAMDLNGSVFPDLLSGAPLSPQPATQKITDSYFSAAPTSLSLLSSPVVSGGIESLTSH</sequence>
<dbReference type="GO" id="GO:0005634">
    <property type="term" value="C:nucleus"/>
    <property type="evidence" value="ECO:0007669"/>
    <property type="project" value="UniProtKB-SubCell"/>
</dbReference>
<dbReference type="SUPFAM" id="SSF57667">
    <property type="entry name" value="beta-beta-alpha zinc fingers"/>
    <property type="match status" value="1"/>
</dbReference>
<feature type="region of interest" description="Disordered" evidence="8">
    <location>
        <begin position="1"/>
        <end position="26"/>
    </location>
</feature>
<dbReference type="Proteomes" id="UP000784919">
    <property type="component" value="Unassembled WGS sequence"/>
</dbReference>
<dbReference type="GO" id="GO:0000981">
    <property type="term" value="F:DNA-binding transcription factor activity, RNA polymerase II-specific"/>
    <property type="evidence" value="ECO:0007669"/>
    <property type="project" value="InterPro"/>
</dbReference>
<dbReference type="InterPro" id="IPR036236">
    <property type="entry name" value="Znf_C2H2_sf"/>
</dbReference>